<dbReference type="InterPro" id="IPR042099">
    <property type="entry name" value="ANL_N_sf"/>
</dbReference>
<feature type="transmembrane region" description="Helical" evidence="1">
    <location>
        <begin position="304"/>
        <end position="326"/>
    </location>
</feature>
<evidence type="ECO:0000259" key="2">
    <source>
        <dbReference type="Pfam" id="PF00501"/>
    </source>
</evidence>
<feature type="domain" description="AMP-binding enzyme C-terminal" evidence="3">
    <location>
        <begin position="517"/>
        <end position="603"/>
    </location>
</feature>
<reference evidence="4" key="1">
    <citation type="submission" date="2022-11" db="EMBL/GenBank/DDBJ databases">
        <title>Genome Sequence of Cubamyces cubensis.</title>
        <authorList>
            <person name="Buettner E."/>
        </authorList>
    </citation>
    <scope>NUCLEOTIDE SEQUENCE</scope>
    <source>
        <strain evidence="4">MPL-01</strain>
    </source>
</reference>
<dbReference type="AlphaFoldDB" id="A0AAD7TSH1"/>
<dbReference type="InterPro" id="IPR000873">
    <property type="entry name" value="AMP-dep_synth/lig_dom"/>
</dbReference>
<dbReference type="SUPFAM" id="SSF56801">
    <property type="entry name" value="Acetyl-CoA synthetase-like"/>
    <property type="match status" value="1"/>
</dbReference>
<evidence type="ECO:0000256" key="1">
    <source>
        <dbReference type="SAM" id="Phobius"/>
    </source>
</evidence>
<dbReference type="InterPro" id="IPR020845">
    <property type="entry name" value="AMP-binding_CS"/>
</dbReference>
<dbReference type="GO" id="GO:0016405">
    <property type="term" value="F:CoA-ligase activity"/>
    <property type="evidence" value="ECO:0007669"/>
    <property type="project" value="TreeGrafter"/>
</dbReference>
<dbReference type="PANTHER" id="PTHR24096">
    <property type="entry name" value="LONG-CHAIN-FATTY-ACID--COA LIGASE"/>
    <property type="match status" value="1"/>
</dbReference>
<name>A0AAD7TSH1_9APHY</name>
<accession>A0AAD7TSH1</accession>
<organism evidence="4 5">
    <name type="scientific">Trametes cubensis</name>
    <dbReference type="NCBI Taxonomy" id="1111947"/>
    <lineage>
        <taxon>Eukaryota</taxon>
        <taxon>Fungi</taxon>
        <taxon>Dikarya</taxon>
        <taxon>Basidiomycota</taxon>
        <taxon>Agaricomycotina</taxon>
        <taxon>Agaricomycetes</taxon>
        <taxon>Polyporales</taxon>
        <taxon>Polyporaceae</taxon>
        <taxon>Trametes</taxon>
    </lineage>
</organism>
<sequence>MAEIHADGGPLPPIPDDLTIPQFLLDSHHPARPVLRKPQPWIVEELSGREVGSDELRARTFGLANALKMRWNIGEDDVGTFMLPVSLIYLRALTATRAFHRSGHIRAQPHWYAHPRWIHPSPEQLIHVPHADYPVAIWAVHRLGGIITGANPTYTADELTYQLSATKARVLIAHPAALSVALEAARGAGIPAERVVLFNDDAGVAEPRARGHVTIEQLVAEGLEQTQRFVERRLGPGEGKRKLAFLSFSSGTTGRPKAVMIPHYSVIANVVQLAHWTKAKDESRPLEMQRYKPGSRSLAVLPFYHIYGLVVVLHFSLFIGTTLVVVQKFNFEQFLHSIQRYRITHLWQVPSIVPHKSNAGKRADALKYDISSIRMLMSGAAPLSSELINQLSALLPDAWIGQAYGMTETCTAVTFPQVDRRLGTPGSGGVLLPGCTARVVRPDGSLAAPGEPGELVVTGPSMALGYMNNPQATAETFKDGWVVTGDEVYFNDRKEIFVVDRIKELIKVRGFQVPPAELEGHLLGHPDVGDVCVVGIPDEYSGELPFAFVVPSAAAQARIDANPAAADEVRKAIMKHVADHKTSYKHLVGVEFIDAIPKNPSGKLLRRFLRDRAKTLRESGKLTISVRAKL</sequence>
<dbReference type="Pfam" id="PF00501">
    <property type="entry name" value="AMP-binding"/>
    <property type="match status" value="1"/>
</dbReference>
<proteinExistence type="predicted"/>
<keyword evidence="1" id="KW-1133">Transmembrane helix</keyword>
<keyword evidence="5" id="KW-1185">Reference proteome</keyword>
<comment type="caution">
    <text evidence="4">The sequence shown here is derived from an EMBL/GenBank/DDBJ whole genome shotgun (WGS) entry which is preliminary data.</text>
</comment>
<dbReference type="Gene3D" id="3.40.50.12780">
    <property type="entry name" value="N-terminal domain of ligase-like"/>
    <property type="match status" value="1"/>
</dbReference>
<dbReference type="InterPro" id="IPR025110">
    <property type="entry name" value="AMP-bd_C"/>
</dbReference>
<protein>
    <submittedName>
        <fullName evidence="4">Uncharacterized protein</fullName>
    </submittedName>
</protein>
<dbReference type="Gene3D" id="3.30.300.30">
    <property type="match status" value="1"/>
</dbReference>
<evidence type="ECO:0000313" key="5">
    <source>
        <dbReference type="Proteomes" id="UP001215151"/>
    </source>
</evidence>
<keyword evidence="1" id="KW-0472">Membrane</keyword>
<feature type="domain" description="AMP-dependent synthetase/ligase" evidence="2">
    <location>
        <begin position="131"/>
        <end position="466"/>
    </location>
</feature>
<dbReference type="Pfam" id="PF13193">
    <property type="entry name" value="AMP-binding_C"/>
    <property type="match status" value="1"/>
</dbReference>
<dbReference type="Proteomes" id="UP001215151">
    <property type="component" value="Unassembled WGS sequence"/>
</dbReference>
<dbReference type="PROSITE" id="PS00455">
    <property type="entry name" value="AMP_BINDING"/>
    <property type="match status" value="1"/>
</dbReference>
<evidence type="ECO:0000313" key="4">
    <source>
        <dbReference type="EMBL" id="KAJ8481076.1"/>
    </source>
</evidence>
<evidence type="ECO:0000259" key="3">
    <source>
        <dbReference type="Pfam" id="PF13193"/>
    </source>
</evidence>
<gene>
    <name evidence="4" type="ORF">ONZ51_g6237</name>
</gene>
<dbReference type="EMBL" id="JAPEVG010000146">
    <property type="protein sequence ID" value="KAJ8481076.1"/>
    <property type="molecule type" value="Genomic_DNA"/>
</dbReference>
<keyword evidence="1" id="KW-0812">Transmembrane</keyword>
<dbReference type="InterPro" id="IPR045851">
    <property type="entry name" value="AMP-bd_C_sf"/>
</dbReference>
<dbReference type="PANTHER" id="PTHR24096:SF422">
    <property type="entry name" value="BCDNA.GH02901"/>
    <property type="match status" value="1"/>
</dbReference>